<evidence type="ECO:0000313" key="7">
    <source>
        <dbReference type="Proteomes" id="UP000242515"/>
    </source>
</evidence>
<dbReference type="PANTHER" id="PTHR36153:SF1">
    <property type="entry name" value="TYPE VI SECRETION SYSTEM COMPONENT TSSM1"/>
    <property type="match status" value="1"/>
</dbReference>
<dbReference type="Pfam" id="PF06744">
    <property type="entry name" value="IcmF_C"/>
    <property type="match status" value="1"/>
</dbReference>
<dbReference type="AlphaFoldDB" id="A0A1H9IQ18"/>
<dbReference type="Proteomes" id="UP000242515">
    <property type="component" value="Unassembled WGS sequence"/>
</dbReference>
<dbReference type="Gene3D" id="3.40.50.300">
    <property type="entry name" value="P-loop containing nucleotide triphosphate hydrolases"/>
    <property type="match status" value="1"/>
</dbReference>
<feature type="transmembrane region" description="Helical" evidence="2">
    <location>
        <begin position="99"/>
        <end position="123"/>
    </location>
</feature>
<dbReference type="SUPFAM" id="SSF52540">
    <property type="entry name" value="P-loop containing nucleoside triphosphate hydrolases"/>
    <property type="match status" value="1"/>
</dbReference>
<evidence type="ECO:0000259" key="4">
    <source>
        <dbReference type="Pfam" id="PF06761"/>
    </source>
</evidence>
<reference evidence="7" key="1">
    <citation type="submission" date="2016-10" db="EMBL/GenBank/DDBJ databases">
        <authorList>
            <person name="Varghese N."/>
            <person name="Submissions S."/>
        </authorList>
    </citation>
    <scope>NUCLEOTIDE SEQUENCE [LARGE SCALE GENOMIC DNA]</scope>
    <source>
        <strain evidence="7">8N4</strain>
    </source>
</reference>
<dbReference type="InterPro" id="IPR027417">
    <property type="entry name" value="P-loop_NTPase"/>
</dbReference>
<dbReference type="InterPro" id="IPR009612">
    <property type="entry name" value="IcmF-rel"/>
</dbReference>
<dbReference type="OrthoDB" id="9758229at2"/>
<keyword evidence="2" id="KW-0812">Transmembrane</keyword>
<keyword evidence="2" id="KW-1133">Transmembrane helix</keyword>
<feature type="domain" description="Type VI secretion system IcmF C-terminal" evidence="3">
    <location>
        <begin position="1123"/>
        <end position="1210"/>
    </location>
</feature>
<feature type="transmembrane region" description="Helical" evidence="2">
    <location>
        <begin position="74"/>
        <end position="93"/>
    </location>
</feature>
<dbReference type="Pfam" id="PF06761">
    <property type="entry name" value="IcmF-related"/>
    <property type="match status" value="1"/>
</dbReference>
<keyword evidence="2" id="KW-0472">Membrane</keyword>
<dbReference type="EMBL" id="FOGC01000006">
    <property type="protein sequence ID" value="SEQ76592.1"/>
    <property type="molecule type" value="Genomic_DNA"/>
</dbReference>
<protein>
    <submittedName>
        <fullName evidence="6">Type VI secretion protein IcmF</fullName>
    </submittedName>
</protein>
<feature type="transmembrane region" description="Helical" evidence="2">
    <location>
        <begin position="51"/>
        <end position="67"/>
    </location>
</feature>
<dbReference type="Pfam" id="PF14331">
    <property type="entry name" value="IcmF-related_N"/>
    <property type="match status" value="1"/>
</dbReference>
<dbReference type="InterPro" id="IPR010623">
    <property type="entry name" value="IcmF_C"/>
</dbReference>
<feature type="compositionally biased region" description="Polar residues" evidence="1">
    <location>
        <begin position="903"/>
        <end position="912"/>
    </location>
</feature>
<dbReference type="InterPro" id="IPR053156">
    <property type="entry name" value="T6SS_TssM-like"/>
</dbReference>
<proteinExistence type="predicted"/>
<evidence type="ECO:0000259" key="5">
    <source>
        <dbReference type="Pfam" id="PF14331"/>
    </source>
</evidence>
<evidence type="ECO:0000256" key="1">
    <source>
        <dbReference type="SAM" id="MobiDB-lite"/>
    </source>
</evidence>
<dbReference type="PANTHER" id="PTHR36153">
    <property type="entry name" value="INNER MEMBRANE PROTEIN-RELATED"/>
    <property type="match status" value="1"/>
</dbReference>
<feature type="domain" description="Type VI secretion system component TssM1 N-terminal" evidence="5">
    <location>
        <begin position="253"/>
        <end position="528"/>
    </location>
</feature>
<evidence type="ECO:0000313" key="6">
    <source>
        <dbReference type="EMBL" id="SEQ76592.1"/>
    </source>
</evidence>
<feature type="transmembrane region" description="Helical" evidence="2">
    <location>
        <begin position="12"/>
        <end position="31"/>
    </location>
</feature>
<evidence type="ECO:0000259" key="3">
    <source>
        <dbReference type="Pfam" id="PF06744"/>
    </source>
</evidence>
<feature type="transmembrane region" description="Helical" evidence="2">
    <location>
        <begin position="525"/>
        <end position="546"/>
    </location>
</feature>
<organism evidence="6 7">
    <name type="scientific">Rosenbergiella nectarea</name>
    <dbReference type="NCBI Taxonomy" id="988801"/>
    <lineage>
        <taxon>Bacteria</taxon>
        <taxon>Pseudomonadati</taxon>
        <taxon>Pseudomonadota</taxon>
        <taxon>Gammaproteobacteria</taxon>
        <taxon>Enterobacterales</taxon>
        <taxon>Erwiniaceae</taxon>
        <taxon>Rosenbergiella</taxon>
    </lineage>
</organism>
<keyword evidence="7" id="KW-1185">Reference proteome</keyword>
<dbReference type="RefSeq" id="WP_092675771.1">
    <property type="nucleotide sequence ID" value="NZ_FOGC01000006.1"/>
</dbReference>
<accession>A0A1H9IQ18</accession>
<dbReference type="NCBIfam" id="TIGR03348">
    <property type="entry name" value="VI_IcmF"/>
    <property type="match status" value="1"/>
</dbReference>
<dbReference type="STRING" id="988801.SAMN05216522_106139"/>
<evidence type="ECO:0000256" key="2">
    <source>
        <dbReference type="SAM" id="Phobius"/>
    </source>
</evidence>
<feature type="region of interest" description="Disordered" evidence="1">
    <location>
        <begin position="893"/>
        <end position="917"/>
    </location>
</feature>
<gene>
    <name evidence="6" type="ORF">SAMN05216522_106139</name>
</gene>
<sequence length="1247" mass="142511">MELLKPVFTKLVGRLLVASVVLLLCCMVALYGDQWGIGHSYPLVSPYHRGMLSVSILLCALTLYYGLPRYLIMALVSINLVWLLGPFVTLGEIKPLDSILLRFLICVAIAMLALGYYLAVIAVQTDGALAQKFSSLPFLPQYVPPRYPQLTRCFKDWRKILRNLKRQVPLSKRLFCHTSANDQQACIVMVGPSQSGKTSALLNAELIWTLPSQQQVAQQPITSTEHSELWLTDNALWCDTPGRYFDPTLATRETADEWHELAKQLVGMKAVAKVDAIILVIDCPRLLSSTARQLTEYAALCRANLRVLQQQTDRPLPFYIFISQVDHLVGFREYFHELSPKERHQLLGEKIEQDPNMPFPRIEIISRQLGSMVDRIEKQVLAKQHQVEDVSIRKGIECFPENIEALTRAIVFFSEQMSPSRTEGIPNSVLALQGIYLGCSELCRESTYTYPQSLIRQWQGQSHGTDPSEVIADKVSVSDKNGETLPRSFRHYFIKTFFHHLIIDDYRLRQSLYQKRFLTRFRRGALFIAILTLGAMTVYGMTMSYYTNQRYLADSRQALTRLDQQVRTTQLPFDLALNKLNQLMPTRPVGLESPHFLSGDWGLTMPGQWADEINTVYNQWLIDHLLPRVEKVTLDELSTQLSGGDPQRLFTTLNVYLMLQGELESDSALLETWFASHPVLLSAVESKDNLPPLLRRLFRQTTWQASVDSADWPMINAARQILLQQPLTTFLYQDIVRQLGVVSLPIIDLPQLITSSHPLLFTFQGKVNSSAGRYNLLGVQYWDNQVFTTHFPLAVARVKKILYGNRHANAPAQLPIEQQGLWQQVTLLYLKEYRQYWQDFLNGLQLNLSVTDLGSKQGKQRHRIEYLLKDFTSQDSQLRQLLRNVAQQTQLAPLQQEDERSTLSRSATQAQDFQDRQQKRENVDHYFIALHRFIETPTSHTLLSLDQLELALTQLYITMQATGVTTASQLKTLVSGQGEASGLNAFLLHLNQLPQPLPQLFETLLSVAQQQVTQQTWAVNAQQINQEIIRYCRQHLMGRYPFATSGVEADPRAVAEMFSPQGKLTRYFTQYLADKVDTRHRPWRFVTADQTISPRLLTLFEQGEKIQQQLFPQSSQQLGFELTLAVKDLANGITQLMIDNDDQQFRYVHGPILQQKIRWPALSQSPSFQIRAVAAEGRPLWNIEENGYWGLFRWLERSKKQFVSRSRQTVITLGEGSEQALLAVDGLGTSVPHLIRLFRQFDCSITE</sequence>
<dbReference type="InterPro" id="IPR017731">
    <property type="entry name" value="TssM1-like"/>
</dbReference>
<feature type="domain" description="IcmF-related" evidence="4">
    <location>
        <begin position="592"/>
        <end position="890"/>
    </location>
</feature>
<dbReference type="InterPro" id="IPR025743">
    <property type="entry name" value="TssM1_N"/>
</dbReference>
<name>A0A1H9IQ18_9GAMM</name>